<accession>A0A5R9L163</accession>
<organism evidence="2 3">
    <name type="scientific">Dyadobacter luticola</name>
    <dbReference type="NCBI Taxonomy" id="1979387"/>
    <lineage>
        <taxon>Bacteria</taxon>
        <taxon>Pseudomonadati</taxon>
        <taxon>Bacteroidota</taxon>
        <taxon>Cytophagia</taxon>
        <taxon>Cytophagales</taxon>
        <taxon>Spirosomataceae</taxon>
        <taxon>Dyadobacter</taxon>
    </lineage>
</organism>
<keyword evidence="1" id="KW-1133">Transmembrane helix</keyword>
<dbReference type="Pfam" id="PF13646">
    <property type="entry name" value="HEAT_2"/>
    <property type="match status" value="1"/>
</dbReference>
<comment type="caution">
    <text evidence="2">The sequence shown here is derived from an EMBL/GenBank/DDBJ whole genome shotgun (WGS) entry which is preliminary data.</text>
</comment>
<keyword evidence="1" id="KW-0812">Transmembrane</keyword>
<reference evidence="2 3" key="1">
    <citation type="submission" date="2019-05" db="EMBL/GenBank/DDBJ databases">
        <authorList>
            <person name="Qu J.-H."/>
        </authorList>
    </citation>
    <scope>NUCLEOTIDE SEQUENCE [LARGE SCALE GENOMIC DNA]</scope>
    <source>
        <strain evidence="2 3">T17</strain>
    </source>
</reference>
<keyword evidence="1" id="KW-0472">Membrane</keyword>
<evidence type="ECO:0000313" key="3">
    <source>
        <dbReference type="Proteomes" id="UP000306402"/>
    </source>
</evidence>
<evidence type="ECO:0000256" key="1">
    <source>
        <dbReference type="SAM" id="Phobius"/>
    </source>
</evidence>
<feature type="transmembrane region" description="Helical" evidence="1">
    <location>
        <begin position="82"/>
        <end position="103"/>
    </location>
</feature>
<dbReference type="InterPro" id="IPR016024">
    <property type="entry name" value="ARM-type_fold"/>
</dbReference>
<evidence type="ECO:0000313" key="2">
    <source>
        <dbReference type="EMBL" id="TLV02284.1"/>
    </source>
</evidence>
<protein>
    <submittedName>
        <fullName evidence="2">HEAT repeat domain-containing protein</fullName>
    </submittedName>
</protein>
<proteinExistence type="predicted"/>
<dbReference type="Gene3D" id="1.25.10.10">
    <property type="entry name" value="Leucine-rich Repeat Variant"/>
    <property type="match status" value="1"/>
</dbReference>
<gene>
    <name evidence="2" type="ORF">FEN17_01180</name>
</gene>
<name>A0A5R9L163_9BACT</name>
<keyword evidence="3" id="KW-1185">Reference proteome</keyword>
<sequence>MDQDIEKLLEKYYEGETTIEEEKVLKNFFQNEVVPEHLKTHGAQFGYFVSARNELPSLTFNSQLANLLEPPKQAPIRRFGSWLVRIAAGLALLIVGFTGGLLLQQRKDQGDIAFLPKSKDEVSHQAIKSVLAFEKVSETSASERIQAVNQSYKLSEVDQDITRLLVNTLNFDPNVNVRLAACQALQHFINEPEVSEALVQSLAIQTDPNIQITLIEVLVSIKEKRAVEPFQQLLRDEKVMEVVRAKAKEGVSELTSADV</sequence>
<dbReference type="SUPFAM" id="SSF48371">
    <property type="entry name" value="ARM repeat"/>
    <property type="match status" value="1"/>
</dbReference>
<dbReference type="RefSeq" id="WP_138363493.1">
    <property type="nucleotide sequence ID" value="NZ_VCEJ01000002.1"/>
</dbReference>
<dbReference type="InterPro" id="IPR011989">
    <property type="entry name" value="ARM-like"/>
</dbReference>
<dbReference type="EMBL" id="VCEJ01000002">
    <property type="protein sequence ID" value="TLV02284.1"/>
    <property type="molecule type" value="Genomic_DNA"/>
</dbReference>
<dbReference type="AlphaFoldDB" id="A0A5R9L163"/>
<dbReference type="Proteomes" id="UP000306402">
    <property type="component" value="Unassembled WGS sequence"/>
</dbReference>
<dbReference type="OrthoDB" id="667398at2"/>